<feature type="compositionally biased region" description="Polar residues" evidence="2">
    <location>
        <begin position="73"/>
        <end position="82"/>
    </location>
</feature>
<dbReference type="Pfam" id="PF00176">
    <property type="entry name" value="SNF2-rel_dom"/>
    <property type="match status" value="1"/>
</dbReference>
<feature type="region of interest" description="Disordered" evidence="2">
    <location>
        <begin position="57"/>
        <end position="84"/>
    </location>
</feature>
<dbReference type="CDD" id="cd15566">
    <property type="entry name" value="PHD3_NSD"/>
    <property type="match status" value="1"/>
</dbReference>
<dbReference type="SUPFAM" id="SSF52540">
    <property type="entry name" value="P-loop containing nucleoside triphosphate hydrolases"/>
    <property type="match status" value="2"/>
</dbReference>
<dbReference type="InterPro" id="IPR013083">
    <property type="entry name" value="Znf_RING/FYVE/PHD"/>
</dbReference>
<evidence type="ECO:0000256" key="1">
    <source>
        <dbReference type="ARBA" id="ARBA00022801"/>
    </source>
</evidence>
<organism evidence="5 6">
    <name type="scientific">Cymbomonas tetramitiformis</name>
    <dbReference type="NCBI Taxonomy" id="36881"/>
    <lineage>
        <taxon>Eukaryota</taxon>
        <taxon>Viridiplantae</taxon>
        <taxon>Chlorophyta</taxon>
        <taxon>Pyramimonadophyceae</taxon>
        <taxon>Pyramimonadales</taxon>
        <taxon>Pyramimonadaceae</taxon>
        <taxon>Cymbomonas</taxon>
    </lineage>
</organism>
<dbReference type="GO" id="GO:0016787">
    <property type="term" value="F:hydrolase activity"/>
    <property type="evidence" value="ECO:0007669"/>
    <property type="project" value="UniProtKB-KW"/>
</dbReference>
<feature type="domain" description="Helicase ATP-binding" evidence="3">
    <location>
        <begin position="165"/>
        <end position="333"/>
    </location>
</feature>
<dbReference type="PROSITE" id="PS51194">
    <property type="entry name" value="HELICASE_CTER"/>
    <property type="match status" value="1"/>
</dbReference>
<evidence type="ECO:0000259" key="3">
    <source>
        <dbReference type="PROSITE" id="PS51192"/>
    </source>
</evidence>
<dbReference type="Gene3D" id="3.40.50.10810">
    <property type="entry name" value="Tandem AAA-ATPase domain"/>
    <property type="match status" value="1"/>
</dbReference>
<dbReference type="InterPro" id="IPR014001">
    <property type="entry name" value="Helicase_ATP-bd"/>
</dbReference>
<keyword evidence="1" id="KW-0378">Hydrolase</keyword>
<reference evidence="5 6" key="1">
    <citation type="journal article" date="2015" name="Genome Biol. Evol.">
        <title>Comparative Genomics of a Bacterivorous Green Alga Reveals Evolutionary Causalities and Consequences of Phago-Mixotrophic Mode of Nutrition.</title>
        <authorList>
            <person name="Burns J.A."/>
            <person name="Paasch A."/>
            <person name="Narechania A."/>
            <person name="Kim E."/>
        </authorList>
    </citation>
    <scope>NUCLEOTIDE SEQUENCE [LARGE SCALE GENOMIC DNA]</scope>
    <source>
        <strain evidence="5 6">PLY_AMNH</strain>
    </source>
</reference>
<dbReference type="InterPro" id="IPR049730">
    <property type="entry name" value="SNF2/RAD54-like_C"/>
</dbReference>
<sequence length="1055" mass="117527">MSAEAGEPRRSGRKRRATTVTVGSYSIKLNNQYTLEEGERSVYESELNPDFAAAELKAAVRPARRPAKKGPPTSTAPRQQSAAEKARLEQNALVGIIQGELAERRVAFMNHHLDVIRPWITRKDLSALQGASQGNLPAVQTLEQQPSVIQANMREYQLLGTRFMAKMAGEGVGCILADEMGLGKTLQSIALIAYLKKELQQPGPCLVVVPLSVLSSWSAEFKKWCPCLKIERAHTSDQKYYDQLAKRITAVGPDSPDVVITTYDMIKAMSQLTTRLMWRLLILDEGHLVKNEQSERAIALRKVRAASKVILTGTPLQNNLKELWALLSFLNPIFSDPEPFERAFQLGTHEHSSDAGALDDARRLLHLFCLRRTKREVEVSLPPLIETRVECPLSKLQTFWYRRLLLRDTAVLAKVEKEDADGEQAEAGGSSWMKLRSLFMQLRKCCNHPYLFPDAEPNYDGSTDERLVEASGKLGVLDRLLRKLDAGGHRVVLFSQFTTMLDILEDLLVLRGYEGRYSRLDGSVARAQRTVDIAEFNRKNNENKMFCFLLSTRAGGLGVNLQTADTVILFDSDWNPQVDMQAIARVHRIGQKKAVAALRLMTSASVEQRIVERAEKKLYLDAVVGRGSTSESQDLDKKEEDGASKRDLLNALVFGADQIFRNDSGRTPTDSELDALLVSARHPDKGLEHGSVVTGLATEAKPADEPSRGVTEVLTAAKKTAADFDPTVSYSVESSEGLKLRMLGELLQEEALKRGETTYSVSKMTFSEMAKEAAREVEYVASPEKRSRQSNLQAVTDQWGKVHHVLRQNMYDMDTGEPSVFMREKDAGFQDRCAVEKRKYQIPGSSYEWSMNCQSCWMDATGPDAVRCTGCPCAMHLSCLQAGGYNEPPTQKSQARMWRCPHHTCVQCGLAAQASGGLLFRCECCMLAFCEDHLPVQAEDEDDPHSEGWAAVGRCRRFESYGLKHQAQAYFITCSAACREWKENNSDIFDPTSSDDEGDEDADAHMQSPPMERRKASPQLAKKHTPIDIKSAFTGIDAGTHVTAKKIDNMFVDLS</sequence>
<dbReference type="InterPro" id="IPR000330">
    <property type="entry name" value="SNF2_N"/>
</dbReference>
<proteinExistence type="predicted"/>
<dbReference type="PROSITE" id="PS51192">
    <property type="entry name" value="HELICASE_ATP_BIND_1"/>
    <property type="match status" value="1"/>
</dbReference>
<evidence type="ECO:0000313" key="6">
    <source>
        <dbReference type="Proteomes" id="UP001190700"/>
    </source>
</evidence>
<feature type="domain" description="Helicase C-terminal" evidence="4">
    <location>
        <begin position="476"/>
        <end position="636"/>
    </location>
</feature>
<dbReference type="EMBL" id="LGRX02007757">
    <property type="protein sequence ID" value="KAK3274376.1"/>
    <property type="molecule type" value="Genomic_DNA"/>
</dbReference>
<dbReference type="AlphaFoldDB" id="A0AAE0GA56"/>
<dbReference type="SMART" id="SM00487">
    <property type="entry name" value="DEXDc"/>
    <property type="match status" value="1"/>
</dbReference>
<dbReference type="PANTHER" id="PTHR10799">
    <property type="entry name" value="SNF2/RAD54 HELICASE FAMILY"/>
    <property type="match status" value="1"/>
</dbReference>
<dbReference type="CDD" id="cd18793">
    <property type="entry name" value="SF2_C_SNF"/>
    <property type="match status" value="1"/>
</dbReference>
<dbReference type="InterPro" id="IPR038718">
    <property type="entry name" value="SNF2-like_sf"/>
</dbReference>
<dbReference type="Gene3D" id="3.40.50.300">
    <property type="entry name" value="P-loop containing nucleotide triphosphate hydrolases"/>
    <property type="match status" value="1"/>
</dbReference>
<accession>A0AAE0GA56</accession>
<feature type="compositionally biased region" description="Acidic residues" evidence="2">
    <location>
        <begin position="993"/>
        <end position="1002"/>
    </location>
</feature>
<dbReference type="InterPro" id="IPR027417">
    <property type="entry name" value="P-loop_NTPase"/>
</dbReference>
<dbReference type="CDD" id="cd17919">
    <property type="entry name" value="DEXHc_Snf"/>
    <property type="match status" value="1"/>
</dbReference>
<feature type="region of interest" description="Disordered" evidence="2">
    <location>
        <begin position="988"/>
        <end position="1021"/>
    </location>
</feature>
<gene>
    <name evidence="5" type="ORF">CYMTET_17438</name>
</gene>
<evidence type="ECO:0000256" key="2">
    <source>
        <dbReference type="SAM" id="MobiDB-lite"/>
    </source>
</evidence>
<keyword evidence="6" id="KW-1185">Reference proteome</keyword>
<dbReference type="Gene3D" id="3.30.40.10">
    <property type="entry name" value="Zinc/RING finger domain, C3HC4 (zinc finger)"/>
    <property type="match status" value="1"/>
</dbReference>
<dbReference type="Proteomes" id="UP001190700">
    <property type="component" value="Unassembled WGS sequence"/>
</dbReference>
<evidence type="ECO:0000313" key="5">
    <source>
        <dbReference type="EMBL" id="KAK3274376.1"/>
    </source>
</evidence>
<dbReference type="InterPro" id="IPR001650">
    <property type="entry name" value="Helicase_C-like"/>
</dbReference>
<name>A0AAE0GA56_9CHLO</name>
<dbReference type="Pfam" id="PF00271">
    <property type="entry name" value="Helicase_C"/>
    <property type="match status" value="1"/>
</dbReference>
<dbReference type="GO" id="GO:0005524">
    <property type="term" value="F:ATP binding"/>
    <property type="evidence" value="ECO:0007669"/>
    <property type="project" value="InterPro"/>
</dbReference>
<protein>
    <submittedName>
        <fullName evidence="5">Uncharacterized protein</fullName>
    </submittedName>
</protein>
<evidence type="ECO:0000259" key="4">
    <source>
        <dbReference type="PROSITE" id="PS51194"/>
    </source>
</evidence>
<dbReference type="SMART" id="SM00490">
    <property type="entry name" value="HELICc"/>
    <property type="match status" value="1"/>
</dbReference>
<comment type="caution">
    <text evidence="5">The sequence shown here is derived from an EMBL/GenBank/DDBJ whole genome shotgun (WGS) entry which is preliminary data.</text>
</comment>